<keyword evidence="1" id="KW-0732">Signal</keyword>
<proteinExistence type="predicted"/>
<protein>
    <recommendedName>
        <fullName evidence="4">Carboxypeptidase regulatory-like domain-containing protein</fullName>
    </recommendedName>
</protein>
<keyword evidence="3" id="KW-1185">Reference proteome</keyword>
<evidence type="ECO:0008006" key="4">
    <source>
        <dbReference type="Google" id="ProtNLM"/>
    </source>
</evidence>
<feature type="signal peptide" evidence="1">
    <location>
        <begin position="1"/>
        <end position="20"/>
    </location>
</feature>
<evidence type="ECO:0000256" key="1">
    <source>
        <dbReference type="SAM" id="SignalP"/>
    </source>
</evidence>
<dbReference type="InterPro" id="IPR013784">
    <property type="entry name" value="Carb-bd-like_fold"/>
</dbReference>
<name>A0ABT2EU37_9BACT</name>
<comment type="caution">
    <text evidence="2">The sequence shown here is derived from an EMBL/GenBank/DDBJ whole genome shotgun (WGS) entry which is preliminary data.</text>
</comment>
<gene>
    <name evidence="2" type="ORF">M2350_002839</name>
</gene>
<dbReference type="Proteomes" id="UP001204798">
    <property type="component" value="Unassembled WGS sequence"/>
</dbReference>
<dbReference type="EMBL" id="JANUCP010000005">
    <property type="protein sequence ID" value="MCS3920410.1"/>
    <property type="molecule type" value="Genomic_DNA"/>
</dbReference>
<dbReference type="SUPFAM" id="SSF49452">
    <property type="entry name" value="Starch-binding domain-like"/>
    <property type="match status" value="1"/>
</dbReference>
<organism evidence="2 3">
    <name type="scientific">Candidatus Fervidibacter sacchari</name>
    <dbReference type="NCBI Taxonomy" id="1448929"/>
    <lineage>
        <taxon>Bacteria</taxon>
        <taxon>Candidatus Fervidibacterota</taxon>
        <taxon>Candidatus Fervidibacter</taxon>
    </lineage>
</organism>
<dbReference type="RefSeq" id="WP_259099572.1">
    <property type="nucleotide sequence ID" value="NZ_CP130454.1"/>
</dbReference>
<evidence type="ECO:0000313" key="2">
    <source>
        <dbReference type="EMBL" id="MCS3920410.1"/>
    </source>
</evidence>
<feature type="chain" id="PRO_5046232009" description="Carboxypeptidase regulatory-like domain-containing protein" evidence="1">
    <location>
        <begin position="21"/>
        <end position="1112"/>
    </location>
</feature>
<accession>A0ABT2EU37</accession>
<sequence length="1112" mass="127233">MVRITLTVLMVLLASLVAPQQSSILQGRLIAPDGTPVRNREGTLHLELKGIDDRYPTYSNSFSIRTDDGGIYRPKVRDWRDEYSLKNLERNKGKRAIAWVYIYVPKVGALITRRFLWTIGEPLPTLQLKPPAKLTVKFVRLLLNTEVKRREAPVRLPDDPESVWVIDEDDWLPADEWLTVAGVSLRLNPNEERQLILPVMPARKIPVRIRVFNPAFKSGESPPHLPIKGNLLTSQGGSWSGLVEVDRTDPYQFVFVPPLHFLRLPVGSLPMRPVVDTIHELDYGLQPYPITQVEVEVVDEKGNPLRHFLNLLTLNQTARDRLMEALNDARFYSREQILPRELMETLWKQLMETRFHSTERKFMLTPWTPLMLRVYYGEWNRSGFVAVPLKTAGMERLKLRFQLNLPQQEQPQVLRIKTGRLEGVARTLDGKPVARRTIIAMFAEKELVDWLSEDDNIAFYTETDEQGRFVFEKLPEGKYDIFVEDFEWTGCVEVIVKAKETTKVTLIGYFVPFEEPKERTITLRLQFPDGKPYFGCDVSAMSQFQSHGRTDEHGCVNLKVRGEWLEIRASDGSWHLPTIRLAPDQTELTVAVPSILLGQVEGRIFLPDGQTSDNVLVTAWKLSERGRFGMGPERVVQLQVLPNRLPEQVTRLRVLPDGRFFCVLPEGVYVFKAEPMPRDYGTPDTGASLSPPVFVRAGEVARVEWKLKRMLSCRFELAMPTEFTKLPWLGTLFIRQESKEHVYESRFQLPLSVAIAEPLSELGNEDVIWDGSIEAPQGFYRFTSWGWEGEEFSGVLRVSENTDRLEITPPSVFPVLTLTGQVLLPNGKPATYAVVTLYDPDQSMRRWATVCDENGRFRLKVRIPTKSILERQNFDTLLPNSRHQLWLIAWKPGYGHSLIRLLPRPNGDLTLDVGKLRLSPERKLKGKVVDEKGEPIRFAGIVMLPLDPSLFEPSPKEPLWQELTAFENIRVGSMPHAQADAEGRFCVSGLREGRYLLVASVFYRNELKPRVTYQLLTVPSPQLTVKIAEPTQVFEGSPENVSEALPLAKVVINLPCWRSYEDFWADAAGRFRVEALPQHEGIPMLVRLLHRDGISVAFNPHRFWNYQVTLRP</sequence>
<evidence type="ECO:0000313" key="3">
    <source>
        <dbReference type="Proteomes" id="UP001204798"/>
    </source>
</evidence>
<reference evidence="2 3" key="1">
    <citation type="submission" date="2022-08" db="EMBL/GenBank/DDBJ databases">
        <title>Bacterial and archaeal communities from various locations to study Microbial Dark Matter (Phase II).</title>
        <authorList>
            <person name="Stepanauskas R."/>
        </authorList>
    </citation>
    <scope>NUCLEOTIDE SEQUENCE [LARGE SCALE GENOMIC DNA]</scope>
    <source>
        <strain evidence="2 3">PD1</strain>
    </source>
</reference>